<gene>
    <name evidence="2" type="ORF">Cba03nite_20910</name>
</gene>
<dbReference type="Proteomes" id="UP000601223">
    <property type="component" value="Unassembled WGS sequence"/>
</dbReference>
<name>A0A8J3NGZ1_9ACTN</name>
<comment type="caution">
    <text evidence="2">The sequence shown here is derived from an EMBL/GenBank/DDBJ whole genome shotgun (WGS) entry which is preliminary data.</text>
</comment>
<reference evidence="2 3" key="1">
    <citation type="submission" date="2021-01" db="EMBL/GenBank/DDBJ databases">
        <title>Whole genome shotgun sequence of Catellatospora bangladeshensis NBRC 107357.</title>
        <authorList>
            <person name="Komaki H."/>
            <person name="Tamura T."/>
        </authorList>
    </citation>
    <scope>NUCLEOTIDE SEQUENCE [LARGE SCALE GENOMIC DNA]</scope>
    <source>
        <strain evidence="2 3">NBRC 107357</strain>
    </source>
</reference>
<keyword evidence="1" id="KW-0812">Transmembrane</keyword>
<keyword evidence="3" id="KW-1185">Reference proteome</keyword>
<keyword evidence="1" id="KW-0472">Membrane</keyword>
<dbReference type="EMBL" id="BONF01000010">
    <property type="protein sequence ID" value="GIF80742.1"/>
    <property type="molecule type" value="Genomic_DNA"/>
</dbReference>
<protein>
    <recommendedName>
        <fullName evidence="4">Secreted protein</fullName>
    </recommendedName>
</protein>
<proteinExistence type="predicted"/>
<evidence type="ECO:0008006" key="4">
    <source>
        <dbReference type="Google" id="ProtNLM"/>
    </source>
</evidence>
<feature type="transmembrane region" description="Helical" evidence="1">
    <location>
        <begin position="6"/>
        <end position="24"/>
    </location>
</feature>
<organism evidence="2 3">
    <name type="scientific">Catellatospora bangladeshensis</name>
    <dbReference type="NCBI Taxonomy" id="310355"/>
    <lineage>
        <taxon>Bacteria</taxon>
        <taxon>Bacillati</taxon>
        <taxon>Actinomycetota</taxon>
        <taxon>Actinomycetes</taxon>
        <taxon>Micromonosporales</taxon>
        <taxon>Micromonosporaceae</taxon>
        <taxon>Catellatospora</taxon>
    </lineage>
</organism>
<evidence type="ECO:0000313" key="2">
    <source>
        <dbReference type="EMBL" id="GIF80742.1"/>
    </source>
</evidence>
<dbReference type="AlphaFoldDB" id="A0A8J3NGZ1"/>
<accession>A0A8J3NGZ1</accession>
<evidence type="ECO:0000313" key="3">
    <source>
        <dbReference type="Proteomes" id="UP000601223"/>
    </source>
</evidence>
<dbReference type="RefSeq" id="WP_203744629.1">
    <property type="nucleotide sequence ID" value="NZ_BONF01000010.1"/>
</dbReference>
<evidence type="ECO:0000256" key="1">
    <source>
        <dbReference type="SAM" id="Phobius"/>
    </source>
</evidence>
<sequence>MDLLNSVLPLFGVVVGAAGAYWATAATERQRWRRTQSTRWDDRRLTAYITYGETSKQIMTIAHRIAAARGLDKAIEPLSPREGLDQLATAIAARQAAWEAVLLLGDVDAVHAARAWDRALWRPVEIVRGDACTRQQWRKADIAVGEARDAFYAAARRDLGVQAIGPLPQLRPPASDADG</sequence>
<keyword evidence="1" id="KW-1133">Transmembrane helix</keyword>